<sequence length="106" mass="11568">MYSAFPYLLPGVTHSICLSFFFSHLLSALAPLAWPCTRTVSLHSHLNYIVIHTEGPNGDPVGCMRISLELRAIGRPAVAARCRSCKVPTRGGLVLPQRAKPRAEAQ</sequence>
<proteinExistence type="predicted"/>
<name>A0A6A6P0V8_9PEZI</name>
<dbReference type="AlphaFoldDB" id="A0A6A6P0V8"/>
<dbReference type="Proteomes" id="UP000799766">
    <property type="component" value="Unassembled WGS sequence"/>
</dbReference>
<keyword evidence="3" id="KW-1185">Reference proteome</keyword>
<protein>
    <recommendedName>
        <fullName evidence="4">Secreted protein</fullName>
    </recommendedName>
</protein>
<evidence type="ECO:0000313" key="2">
    <source>
        <dbReference type="EMBL" id="KAF2457372.1"/>
    </source>
</evidence>
<gene>
    <name evidence="2" type="ORF">BDY21DRAFT_24111</name>
</gene>
<evidence type="ECO:0000256" key="1">
    <source>
        <dbReference type="SAM" id="SignalP"/>
    </source>
</evidence>
<keyword evidence="1" id="KW-0732">Signal</keyword>
<organism evidence="2 3">
    <name type="scientific">Lineolata rhizophorae</name>
    <dbReference type="NCBI Taxonomy" id="578093"/>
    <lineage>
        <taxon>Eukaryota</taxon>
        <taxon>Fungi</taxon>
        <taxon>Dikarya</taxon>
        <taxon>Ascomycota</taxon>
        <taxon>Pezizomycotina</taxon>
        <taxon>Dothideomycetes</taxon>
        <taxon>Dothideomycetes incertae sedis</taxon>
        <taxon>Lineolatales</taxon>
        <taxon>Lineolataceae</taxon>
        <taxon>Lineolata</taxon>
    </lineage>
</organism>
<accession>A0A6A6P0V8</accession>
<dbReference type="EMBL" id="MU001680">
    <property type="protein sequence ID" value="KAF2457372.1"/>
    <property type="molecule type" value="Genomic_DNA"/>
</dbReference>
<evidence type="ECO:0000313" key="3">
    <source>
        <dbReference type="Proteomes" id="UP000799766"/>
    </source>
</evidence>
<evidence type="ECO:0008006" key="4">
    <source>
        <dbReference type="Google" id="ProtNLM"/>
    </source>
</evidence>
<reference evidence="2" key="1">
    <citation type="journal article" date="2020" name="Stud. Mycol.">
        <title>101 Dothideomycetes genomes: a test case for predicting lifestyles and emergence of pathogens.</title>
        <authorList>
            <person name="Haridas S."/>
            <person name="Albert R."/>
            <person name="Binder M."/>
            <person name="Bloem J."/>
            <person name="Labutti K."/>
            <person name="Salamov A."/>
            <person name="Andreopoulos B."/>
            <person name="Baker S."/>
            <person name="Barry K."/>
            <person name="Bills G."/>
            <person name="Bluhm B."/>
            <person name="Cannon C."/>
            <person name="Castanera R."/>
            <person name="Culley D."/>
            <person name="Daum C."/>
            <person name="Ezra D."/>
            <person name="Gonzalez J."/>
            <person name="Henrissat B."/>
            <person name="Kuo A."/>
            <person name="Liang C."/>
            <person name="Lipzen A."/>
            <person name="Lutzoni F."/>
            <person name="Magnuson J."/>
            <person name="Mondo S."/>
            <person name="Nolan M."/>
            <person name="Ohm R."/>
            <person name="Pangilinan J."/>
            <person name="Park H.-J."/>
            <person name="Ramirez L."/>
            <person name="Alfaro M."/>
            <person name="Sun H."/>
            <person name="Tritt A."/>
            <person name="Yoshinaga Y."/>
            <person name="Zwiers L.-H."/>
            <person name="Turgeon B."/>
            <person name="Goodwin S."/>
            <person name="Spatafora J."/>
            <person name="Crous P."/>
            <person name="Grigoriev I."/>
        </authorList>
    </citation>
    <scope>NUCLEOTIDE SEQUENCE</scope>
    <source>
        <strain evidence="2">ATCC 16933</strain>
    </source>
</reference>
<feature type="chain" id="PRO_5025383273" description="Secreted protein" evidence="1">
    <location>
        <begin position="29"/>
        <end position="106"/>
    </location>
</feature>
<feature type="signal peptide" evidence="1">
    <location>
        <begin position="1"/>
        <end position="28"/>
    </location>
</feature>